<evidence type="ECO:0000313" key="6">
    <source>
        <dbReference type="Proteomes" id="UP000266327"/>
    </source>
</evidence>
<reference evidence="6" key="1">
    <citation type="submission" date="2018-09" db="EMBL/GenBank/DDBJ databases">
        <authorList>
            <person name="Zhu H."/>
        </authorList>
    </citation>
    <scope>NUCLEOTIDE SEQUENCE [LARGE SCALE GENOMIC DNA]</scope>
    <source>
        <strain evidence="6">K1S02-23</strain>
    </source>
</reference>
<proteinExistence type="inferred from homology"/>
<feature type="chain" id="PRO_5017263021" evidence="3">
    <location>
        <begin position="26"/>
        <end position="404"/>
    </location>
</feature>
<evidence type="ECO:0000256" key="3">
    <source>
        <dbReference type="SAM" id="SignalP"/>
    </source>
</evidence>
<dbReference type="InterPro" id="IPR051010">
    <property type="entry name" value="BCAA_transport"/>
</dbReference>
<dbReference type="Pfam" id="PF13458">
    <property type="entry name" value="Peripla_BP_6"/>
    <property type="match status" value="1"/>
</dbReference>
<comment type="similarity">
    <text evidence="1">Belongs to the leucine-binding protein family.</text>
</comment>
<organism evidence="5 6">
    <name type="scientific">Noviherbaspirillum sedimenti</name>
    <dbReference type="NCBI Taxonomy" id="2320865"/>
    <lineage>
        <taxon>Bacteria</taxon>
        <taxon>Pseudomonadati</taxon>
        <taxon>Pseudomonadota</taxon>
        <taxon>Betaproteobacteria</taxon>
        <taxon>Burkholderiales</taxon>
        <taxon>Oxalobacteraceae</taxon>
        <taxon>Noviherbaspirillum</taxon>
    </lineage>
</organism>
<dbReference type="Gene3D" id="3.40.50.2300">
    <property type="match status" value="2"/>
</dbReference>
<dbReference type="PANTHER" id="PTHR30483">
    <property type="entry name" value="LEUCINE-SPECIFIC-BINDING PROTEIN"/>
    <property type="match status" value="1"/>
</dbReference>
<feature type="signal peptide" evidence="3">
    <location>
        <begin position="1"/>
        <end position="25"/>
    </location>
</feature>
<comment type="caution">
    <text evidence="5">The sequence shown here is derived from an EMBL/GenBank/DDBJ whole genome shotgun (WGS) entry which is preliminary data.</text>
</comment>
<dbReference type="EMBL" id="QYUQ01000002">
    <property type="protein sequence ID" value="RJG02947.1"/>
    <property type="molecule type" value="Genomic_DNA"/>
</dbReference>
<accession>A0A3A3G396</accession>
<evidence type="ECO:0000256" key="1">
    <source>
        <dbReference type="ARBA" id="ARBA00010062"/>
    </source>
</evidence>
<sequence>MKRSSLPLAVLALCVSTAVITPAIAQNASDTFKIAAMVDMTGPYSALAGPGVVTGMKMAIEDFGGKVLGKPIEILSADSLGKVDVAAARVREWYDRDGVNMVLESADSATAVAMQKLAAEKKKVTFLTSGTTAVTNSECTPYGIQYAWNTYALAHGTGRAVMKEGGDSWYFLSADYTFGKSLEAETTAVVQKTGGKVLGSSRHPLGAPDFASFLLSAQASKAKVIALANAGRDTQNAIRQAREFGLTGGNSRVVPLILFDSDVKGMGLDLAQGLAFTTAFYWDQNDATRAWSNRFFKLRNAMPTMNQAAAYSATMHYLNAVKSVGSAQPDAVMAHMKKTTISDMFTKSGKIRDDGLMVHDMFLAEVKKPSESKGPWDLLSIKQVIPGELAFQPLNESTCPLLKK</sequence>
<evidence type="ECO:0000256" key="2">
    <source>
        <dbReference type="ARBA" id="ARBA00022729"/>
    </source>
</evidence>
<dbReference type="AlphaFoldDB" id="A0A3A3G396"/>
<evidence type="ECO:0000259" key="4">
    <source>
        <dbReference type="Pfam" id="PF13458"/>
    </source>
</evidence>
<name>A0A3A3G396_9BURK</name>
<dbReference type="SUPFAM" id="SSF53822">
    <property type="entry name" value="Periplasmic binding protein-like I"/>
    <property type="match status" value="1"/>
</dbReference>
<dbReference type="InterPro" id="IPR028081">
    <property type="entry name" value="Leu-bd"/>
</dbReference>
<dbReference type="OrthoDB" id="8887944at2"/>
<evidence type="ECO:0000313" key="5">
    <source>
        <dbReference type="EMBL" id="RJG02947.1"/>
    </source>
</evidence>
<dbReference type="Proteomes" id="UP000266327">
    <property type="component" value="Unassembled WGS sequence"/>
</dbReference>
<dbReference type="CDD" id="cd06327">
    <property type="entry name" value="PBP1_SBP-like"/>
    <property type="match status" value="1"/>
</dbReference>
<feature type="domain" description="Leucine-binding protein" evidence="4">
    <location>
        <begin position="32"/>
        <end position="367"/>
    </location>
</feature>
<keyword evidence="6" id="KW-1185">Reference proteome</keyword>
<dbReference type="InterPro" id="IPR028082">
    <property type="entry name" value="Peripla_BP_I"/>
</dbReference>
<protein>
    <submittedName>
        <fullName evidence="5">ABC transporter substrate-binding protein</fullName>
    </submittedName>
</protein>
<dbReference type="PANTHER" id="PTHR30483:SF6">
    <property type="entry name" value="PERIPLASMIC BINDING PROTEIN OF ABC TRANSPORTER FOR NATURAL AMINO ACIDS"/>
    <property type="match status" value="1"/>
</dbReference>
<gene>
    <name evidence="5" type="ORF">D3878_16295</name>
</gene>
<dbReference type="RefSeq" id="WP_119786447.1">
    <property type="nucleotide sequence ID" value="NZ_QYUQ01000002.1"/>
</dbReference>
<keyword evidence="2 3" id="KW-0732">Signal</keyword>